<protein>
    <submittedName>
        <fullName evidence="1">Uncharacterized protein</fullName>
    </submittedName>
</protein>
<dbReference type="InterPro" id="IPR053062">
    <property type="entry name" value="CYP450_84A"/>
</dbReference>
<reference evidence="1" key="1">
    <citation type="submission" date="2015-06" db="UniProtKB">
        <authorList>
            <consortium name="EnsemblPlants"/>
        </authorList>
    </citation>
    <scope>IDENTIFICATION</scope>
</reference>
<name>M8CKI7_AEGTA</name>
<dbReference type="GO" id="GO:0016705">
    <property type="term" value="F:oxidoreductase activity, acting on paired donors, with incorporation or reduction of molecular oxygen"/>
    <property type="evidence" value="ECO:0007669"/>
    <property type="project" value="InterPro"/>
</dbReference>
<sequence>MAASAKIATEFLKDPLIWLFLASLAFVILQRRRLGSAPFPPGPKPLPVIGNMTLVDQLTHRGLAALAKHYGGLLHLRLGRLHVFAVSTPERSGEAVNLGELIFNLTVGVIFRAAFSTRDEDGLDEFLATLPEFSARGAALSINLSTGSSTST</sequence>
<dbReference type="Gene3D" id="1.10.630.10">
    <property type="entry name" value="Cytochrome P450"/>
    <property type="match status" value="1"/>
</dbReference>
<evidence type="ECO:0000313" key="1">
    <source>
        <dbReference type="EnsemblPlants" id="EMT27877"/>
    </source>
</evidence>
<dbReference type="GO" id="GO:0005506">
    <property type="term" value="F:iron ion binding"/>
    <property type="evidence" value="ECO:0007669"/>
    <property type="project" value="InterPro"/>
</dbReference>
<dbReference type="PANTHER" id="PTHR47945:SF5">
    <property type="entry name" value="CYTOCHROME P450 84A1-RELATED"/>
    <property type="match status" value="1"/>
</dbReference>
<dbReference type="GO" id="GO:0020037">
    <property type="term" value="F:heme binding"/>
    <property type="evidence" value="ECO:0007669"/>
    <property type="project" value="InterPro"/>
</dbReference>
<organism evidence="1">
    <name type="scientific">Aegilops tauschii</name>
    <name type="common">Tausch's goatgrass</name>
    <name type="synonym">Aegilops squarrosa</name>
    <dbReference type="NCBI Taxonomy" id="37682"/>
    <lineage>
        <taxon>Eukaryota</taxon>
        <taxon>Viridiplantae</taxon>
        <taxon>Streptophyta</taxon>
        <taxon>Embryophyta</taxon>
        <taxon>Tracheophyta</taxon>
        <taxon>Spermatophyta</taxon>
        <taxon>Magnoliopsida</taxon>
        <taxon>Liliopsida</taxon>
        <taxon>Poales</taxon>
        <taxon>Poaceae</taxon>
        <taxon>BOP clade</taxon>
        <taxon>Pooideae</taxon>
        <taxon>Triticodae</taxon>
        <taxon>Triticeae</taxon>
        <taxon>Triticinae</taxon>
        <taxon>Aegilops</taxon>
    </lineage>
</organism>
<dbReference type="InterPro" id="IPR036396">
    <property type="entry name" value="Cyt_P450_sf"/>
</dbReference>
<dbReference type="SUPFAM" id="SSF48264">
    <property type="entry name" value="Cytochrome P450"/>
    <property type="match status" value="1"/>
</dbReference>
<proteinExistence type="predicted"/>
<dbReference type="PANTHER" id="PTHR47945">
    <property type="entry name" value="CYTOCHROME P450 84A1-RELATED"/>
    <property type="match status" value="1"/>
</dbReference>
<dbReference type="EnsemblPlants" id="EMT27877">
    <property type="protein sequence ID" value="EMT27877"/>
    <property type="gene ID" value="F775_43065"/>
</dbReference>
<dbReference type="ExpressionAtlas" id="M8CKI7">
    <property type="expression patterns" value="baseline"/>
</dbReference>
<dbReference type="AlphaFoldDB" id="M8CKI7"/>
<dbReference type="GO" id="GO:0004497">
    <property type="term" value="F:monooxygenase activity"/>
    <property type="evidence" value="ECO:0007669"/>
    <property type="project" value="InterPro"/>
</dbReference>
<accession>M8CKI7</accession>